<protein>
    <recommendedName>
        <fullName evidence="2">FlgN protein</fullName>
    </recommendedName>
</protein>
<evidence type="ECO:0000313" key="1">
    <source>
        <dbReference type="EMBL" id="CBH74104.1"/>
    </source>
</evidence>
<dbReference type="AlphaFoldDB" id="E6PCC1"/>
<reference evidence="1" key="1">
    <citation type="submission" date="2009-10" db="EMBL/GenBank/DDBJ databases">
        <title>Diversity of trophic interactions inside an arsenic-rich microbial ecosystem.</title>
        <authorList>
            <person name="Bertin P.N."/>
            <person name="Heinrich-Salmeron A."/>
            <person name="Pelletier E."/>
            <person name="Goulhen-Chollet F."/>
            <person name="Arsene-Ploetze F."/>
            <person name="Gallien S."/>
            <person name="Calteau A."/>
            <person name="Vallenet D."/>
            <person name="Casiot C."/>
            <person name="Chane-Woon-Ming B."/>
            <person name="Giloteaux L."/>
            <person name="Barakat M."/>
            <person name="Bonnefoy V."/>
            <person name="Bruneel O."/>
            <person name="Chandler M."/>
            <person name="Cleiss J."/>
            <person name="Duran R."/>
            <person name="Elbaz-Poulichet F."/>
            <person name="Fonknechten N."/>
            <person name="Lauga B."/>
            <person name="Mornico D."/>
            <person name="Ortet P."/>
            <person name="Schaeffer C."/>
            <person name="Siguier P."/>
            <person name="Alexander Thil Smith A."/>
            <person name="Van Dorsselaer A."/>
            <person name="Weissenbach J."/>
            <person name="Medigue C."/>
            <person name="Le Paslier D."/>
        </authorList>
    </citation>
    <scope>NUCLEOTIDE SEQUENCE</scope>
</reference>
<accession>E6PCC1</accession>
<sequence length="158" mass="17317">MSDSWEIFARTLGTESEALRLLGERAQALSKALVHLDAEQISVAQRELDEAREAFSRAASERRAMQVRGFGTMTLRQVCSYAPPALAWEMNQRLAELMTSSIGVTITNNNNKALIAGGMDRLVKTTLAMQRAASEPSTYRRRGFVAPPSNSVLVSSKA</sequence>
<dbReference type="EMBL" id="CABL01000001">
    <property type="protein sequence ID" value="CBH74104.1"/>
    <property type="molecule type" value="Genomic_DNA"/>
</dbReference>
<proteinExistence type="predicted"/>
<comment type="caution">
    <text evidence="1">The sequence shown here is derived from an EMBL/GenBank/DDBJ whole genome shotgun (WGS) entry which is preliminary data.</text>
</comment>
<gene>
    <name evidence="1" type="ORF">CARN1_1991</name>
</gene>
<organism evidence="1">
    <name type="scientific">mine drainage metagenome</name>
    <dbReference type="NCBI Taxonomy" id="410659"/>
    <lineage>
        <taxon>unclassified sequences</taxon>
        <taxon>metagenomes</taxon>
        <taxon>ecological metagenomes</taxon>
    </lineage>
</organism>
<name>E6PCC1_9ZZZZ</name>
<evidence type="ECO:0008006" key="2">
    <source>
        <dbReference type="Google" id="ProtNLM"/>
    </source>
</evidence>